<dbReference type="Gene3D" id="3.90.150.10">
    <property type="entry name" value="Variant Surface Glycoprotein, subunit A domain 1"/>
    <property type="match status" value="1"/>
</dbReference>
<keyword evidence="9" id="KW-0732">Signal</keyword>
<keyword evidence="3" id="KW-1003">Cell membrane</keyword>
<evidence type="ECO:0000256" key="9">
    <source>
        <dbReference type="SAM" id="SignalP"/>
    </source>
</evidence>
<keyword evidence="6" id="KW-0325">Glycoprotein</keyword>
<evidence type="ECO:0000259" key="10">
    <source>
        <dbReference type="Pfam" id="PF00913"/>
    </source>
</evidence>
<feature type="chain" id="PRO_5012881897" evidence="9">
    <location>
        <begin position="26"/>
        <end position="491"/>
    </location>
</feature>
<comment type="subcellular location">
    <subcellularLocation>
        <location evidence="2">Cell membrane</location>
        <topology evidence="2">Lipid-anchor</topology>
        <topology evidence="2">GPI-anchor</topology>
    </subcellularLocation>
</comment>
<dbReference type="GO" id="GO:0005886">
    <property type="term" value="C:plasma membrane"/>
    <property type="evidence" value="ECO:0007669"/>
    <property type="project" value="UniProtKB-SubCell"/>
</dbReference>
<protein>
    <submittedName>
        <fullName evidence="11">Variant surface glycoprotein 1125.302</fullName>
    </submittedName>
</protein>
<dbReference type="VEuPathDB" id="TriTrypDB:Tb11.1451"/>
<evidence type="ECO:0000256" key="7">
    <source>
        <dbReference type="ARBA" id="ARBA00023288"/>
    </source>
</evidence>
<dbReference type="SUPFAM" id="SSF58087">
    <property type="entry name" value="Variant surface glycoprotein (N-terminal domain)"/>
    <property type="match status" value="1"/>
</dbReference>
<feature type="domain" description="Trypanosome variant surface glycoprotein A-type N-terminal" evidence="10">
    <location>
        <begin position="14"/>
        <end position="390"/>
    </location>
</feature>
<sequence>MHAFQTNKISVFLLFVATGYLAVRARGAANGMLPAGKWQPLVTFAEKIKDVPGRATAVLNNHHRRQTTLAELSMQISVYITAKNNNISTQEFGPVLMAINKLRQALGNSGTQLAEKAIAATAASEFVRGGISEFFGIAANSYQAATNACLTADPTSTADGNGVSGVEAIPGAAAALGNSDATEKAAEIAEVTATGFASLTPNDGIKQADLSSAGSSSCKLFSAAANSVLATTGVANTVPYALGYLNKPSDGSTTIRADGTKLAQTTAANTRAAMAKYAHAYDKVVLIASDTALGEDKRDIKDHATLTAMEELKTAINNLILKKKGEPAAPDTAAINKHITDYYAPHKADFSKFLQKLKEVTLPVEITGTQATTLDQVRDLGQLAGALAFYAERNSNELQSKIAELQAKNSKSEVKSIEQISNAKEDAETCRQEKNCKYDDKKKKGPKCVLSEEGKEEAVEKEAGKDDKTNTRGSNSFVINKAPHLLAVLFL</sequence>
<feature type="region of interest" description="Disordered" evidence="8">
    <location>
        <begin position="438"/>
        <end position="476"/>
    </location>
</feature>
<dbReference type="VEuPathDB" id="TriTrypDB:Tb427_000343300"/>
<name>A0A1J0R5M0_9TRYP</name>
<feature type="signal peptide" evidence="9">
    <location>
        <begin position="1"/>
        <end position="25"/>
    </location>
</feature>
<dbReference type="InterPro" id="IPR001812">
    <property type="entry name" value="Trypano_VSG_A_N_dom"/>
</dbReference>
<evidence type="ECO:0000256" key="2">
    <source>
        <dbReference type="ARBA" id="ARBA00004609"/>
    </source>
</evidence>
<accession>A0A1J0R5M0</accession>
<dbReference type="Gene3D" id="1.10.470.10">
    <property type="entry name" value="Variant Surface Glycoprotein, subunit A, domain 2"/>
    <property type="match status" value="1"/>
</dbReference>
<dbReference type="AlphaFoldDB" id="A0A1J0R5M0"/>
<keyword evidence="7" id="KW-0449">Lipoprotein</keyword>
<evidence type="ECO:0000256" key="1">
    <source>
        <dbReference type="ARBA" id="ARBA00002523"/>
    </source>
</evidence>
<proteinExistence type="predicted"/>
<reference evidence="11" key="1">
    <citation type="submission" date="2016-08" db="EMBL/GenBank/DDBJ databases">
        <title>VSG repertoire of Trypanosoma brucei EATRO 1125.</title>
        <authorList>
            <person name="Cross G.A."/>
        </authorList>
    </citation>
    <scope>NUCLEOTIDE SEQUENCE</scope>
    <source>
        <strain evidence="11">EATRO 1125</strain>
    </source>
</reference>
<dbReference type="InterPro" id="IPR027446">
    <property type="entry name" value="VSG_C_dom_sf"/>
</dbReference>
<evidence type="ECO:0000256" key="4">
    <source>
        <dbReference type="ARBA" id="ARBA00022622"/>
    </source>
</evidence>
<evidence type="ECO:0000256" key="5">
    <source>
        <dbReference type="ARBA" id="ARBA00023136"/>
    </source>
</evidence>
<evidence type="ECO:0000256" key="8">
    <source>
        <dbReference type="SAM" id="MobiDB-lite"/>
    </source>
</evidence>
<comment type="function">
    <text evidence="1">VSG forms a coat on the surface of the parasite. The trypanosome evades the immune response of the host by expressing a series of antigenically distinct VSGs from an estimated 1000 VSG genes.</text>
</comment>
<dbReference type="EMBL" id="KX699169">
    <property type="protein sequence ID" value="APD73125.1"/>
    <property type="molecule type" value="Genomic_DNA"/>
</dbReference>
<dbReference type="SUPFAM" id="SSF118251">
    <property type="entry name" value="Variant surface glycoprotein MITAT 1.2, VSG 221, C-terminal domain"/>
    <property type="match status" value="1"/>
</dbReference>
<evidence type="ECO:0000256" key="3">
    <source>
        <dbReference type="ARBA" id="ARBA00022475"/>
    </source>
</evidence>
<dbReference type="Pfam" id="PF00913">
    <property type="entry name" value="Trypan_glycop"/>
    <property type="match status" value="1"/>
</dbReference>
<keyword evidence="5" id="KW-0472">Membrane</keyword>
<organism evidence="11">
    <name type="scientific">Trypanosoma brucei</name>
    <dbReference type="NCBI Taxonomy" id="5691"/>
    <lineage>
        <taxon>Eukaryota</taxon>
        <taxon>Discoba</taxon>
        <taxon>Euglenozoa</taxon>
        <taxon>Kinetoplastea</taxon>
        <taxon>Metakinetoplastina</taxon>
        <taxon>Trypanosomatida</taxon>
        <taxon>Trypanosomatidae</taxon>
        <taxon>Trypanosoma</taxon>
    </lineage>
</organism>
<dbReference type="GO" id="GO:0042783">
    <property type="term" value="P:symbiont-mediated evasion of host immune response"/>
    <property type="evidence" value="ECO:0007669"/>
    <property type="project" value="InterPro"/>
</dbReference>
<dbReference type="Gene3D" id="4.10.110.20">
    <property type="entry name" value="Variant surface glycoprotein MITAT 1.2, VSG 221, C-terminal domain"/>
    <property type="match status" value="1"/>
</dbReference>
<feature type="compositionally biased region" description="Basic and acidic residues" evidence="8">
    <location>
        <begin position="450"/>
        <end position="470"/>
    </location>
</feature>
<dbReference type="GO" id="GO:0098552">
    <property type="term" value="C:side of membrane"/>
    <property type="evidence" value="ECO:0007669"/>
    <property type="project" value="UniProtKB-KW"/>
</dbReference>
<evidence type="ECO:0000256" key="6">
    <source>
        <dbReference type="ARBA" id="ARBA00023180"/>
    </source>
</evidence>
<evidence type="ECO:0000313" key="11">
    <source>
        <dbReference type="EMBL" id="APD73125.1"/>
    </source>
</evidence>
<keyword evidence="4" id="KW-0336">GPI-anchor</keyword>